<feature type="region of interest" description="Disordered" evidence="7">
    <location>
        <begin position="669"/>
        <end position="708"/>
    </location>
</feature>
<dbReference type="AlphaFoldDB" id="A0AAD3DLT8"/>
<dbReference type="SMART" id="SM00717">
    <property type="entry name" value="SANT"/>
    <property type="match status" value="2"/>
</dbReference>
<dbReference type="PANTHER" id="PTHR45614">
    <property type="entry name" value="MYB PROTEIN-RELATED"/>
    <property type="match status" value="1"/>
</dbReference>
<dbReference type="Proteomes" id="UP001054857">
    <property type="component" value="Unassembled WGS sequence"/>
</dbReference>
<evidence type="ECO:0000256" key="4">
    <source>
        <dbReference type="ARBA" id="ARBA00023125"/>
    </source>
</evidence>
<dbReference type="InterPro" id="IPR050560">
    <property type="entry name" value="MYB_TF"/>
</dbReference>
<feature type="compositionally biased region" description="Polar residues" evidence="7">
    <location>
        <begin position="383"/>
        <end position="394"/>
    </location>
</feature>
<dbReference type="PANTHER" id="PTHR45614:SF229">
    <property type="entry name" value="MYB TRANSCRIPTION FACTOR-LIKE PROTEIN-RELATED"/>
    <property type="match status" value="1"/>
</dbReference>
<dbReference type="CDD" id="cd00167">
    <property type="entry name" value="SANT"/>
    <property type="match status" value="2"/>
</dbReference>
<feature type="compositionally biased region" description="Low complexity" evidence="7">
    <location>
        <begin position="812"/>
        <end position="821"/>
    </location>
</feature>
<keyword evidence="4" id="KW-0238">DNA-binding</keyword>
<feature type="domain" description="HTH myb-type" evidence="9">
    <location>
        <begin position="26"/>
        <end position="81"/>
    </location>
</feature>
<feature type="compositionally biased region" description="Acidic residues" evidence="7">
    <location>
        <begin position="279"/>
        <end position="288"/>
    </location>
</feature>
<keyword evidence="11" id="KW-1185">Reference proteome</keyword>
<feature type="region of interest" description="Disordered" evidence="7">
    <location>
        <begin position="796"/>
        <end position="865"/>
    </location>
</feature>
<feature type="region of interest" description="Disordered" evidence="7">
    <location>
        <begin position="1"/>
        <end position="36"/>
    </location>
</feature>
<evidence type="ECO:0000313" key="11">
    <source>
        <dbReference type="Proteomes" id="UP001054857"/>
    </source>
</evidence>
<comment type="subcellular location">
    <subcellularLocation>
        <location evidence="1">Nucleus</location>
    </subcellularLocation>
</comment>
<feature type="domain" description="Myb-like" evidence="8">
    <location>
        <begin position="26"/>
        <end position="77"/>
    </location>
</feature>
<gene>
    <name evidence="10" type="ORF">Agub_g5407</name>
</gene>
<sequence>MTGRKAADAGRSARCRKRHAEDDLDAQGEKRGPWMPDEDKLLTELVAACGAQRWSTIAESIQGRSGKSCRLRWWNHLSPQVKKGPFSDFEDAVIVRSHEKYGNKWSVMAKLLPGRTDNAVKNRWNSTLKRKHTGGTLNNKFVDKYPELDALMEDPEGARENAEYHSSLEAAGFHVTSTHMCSMGSEDEDMDEDEDHVGSDDAEEPPPHHHHQHAPVRHRQPPRRQPSQRQAAALQQQRLAAAVAAATAAAEAAAAAGNGGAAQQPQSRARQAAAIKEEKEEEDEDEELPAAKADGTATPTATETPRRRPPQTPQSLSPASSPDIVRHPPSPAAVACGLGRDEGGDQANVPDQARLLPPPTMDEVSPFSSRSTPAVTSVPAPHSSLQPNHPMQPQDNHHLSKRLRSTASEPHEGSGTTTAQEHSPSSSLPDHQSSLPAAPAAAPAPAAAGGGATAATRTSTTMFGTATGADASDADQTAASSRNASNSGLDTCTGMDTTTNNNNLNNVTCSGQMAHVHGPGSGSSSSSNSSGVAGDCGMRLDGMMAAQPQASVFRLAQENCGGGVLSASGAAATAAEGTATGTAAATAVPAAAPTPPPALMEEPQDDLEWQSIIDCLETDMPGCPTGGALFGSADWTCLPVAQPQQMHQQQQLAQQQLLQQQQQQPMMQSQQLQQQQQPSPQVAQQQQQQHAKQQQEQQQQQQALGIPFPPSMVAPNGIMCNNSGGGGPLSSMGCMPAWGCMAAPPLSCSAPVQAFQAMGMPPMSMTPLGMGMAMQSTLMGPTLLFPPEAPMGLHPGKWLAAPALPTPPQPSQPLSAASAPQRVQRGFSTSSATPATPTATNPAAMTPAAAPMLPFQGQPQPPMGRTAGEYPWAMQDMELSFAAMSSGNESCAAAAPRPCSGPQPQLQLLPQQLLPQQPAPYMIQSCCFPPSFPYDMSRFAFGNGVMSDQMAFLV</sequence>
<comment type="caution">
    <text evidence="10">The sequence shown here is derived from an EMBL/GenBank/DDBJ whole genome shotgun (WGS) entry which is preliminary data.</text>
</comment>
<dbReference type="Gene3D" id="1.10.10.60">
    <property type="entry name" value="Homeodomain-like"/>
    <property type="match status" value="2"/>
</dbReference>
<evidence type="ECO:0000256" key="5">
    <source>
        <dbReference type="ARBA" id="ARBA00023163"/>
    </source>
</evidence>
<evidence type="ECO:0000259" key="8">
    <source>
        <dbReference type="PROSITE" id="PS50090"/>
    </source>
</evidence>
<dbReference type="InterPro" id="IPR017930">
    <property type="entry name" value="Myb_dom"/>
</dbReference>
<feature type="compositionally biased region" description="Low complexity" evidence="7">
    <location>
        <begin position="832"/>
        <end position="851"/>
    </location>
</feature>
<proteinExistence type="predicted"/>
<feature type="compositionally biased region" description="Low complexity" evidence="7">
    <location>
        <begin position="225"/>
        <end position="236"/>
    </location>
</feature>
<organism evidence="10 11">
    <name type="scientific">Astrephomene gubernaculifera</name>
    <dbReference type="NCBI Taxonomy" id="47775"/>
    <lineage>
        <taxon>Eukaryota</taxon>
        <taxon>Viridiplantae</taxon>
        <taxon>Chlorophyta</taxon>
        <taxon>core chlorophytes</taxon>
        <taxon>Chlorophyceae</taxon>
        <taxon>CS clade</taxon>
        <taxon>Chlamydomonadales</taxon>
        <taxon>Astrephomenaceae</taxon>
        <taxon>Astrephomene</taxon>
    </lineage>
</organism>
<keyword evidence="3" id="KW-0805">Transcription regulation</keyword>
<dbReference type="InterPro" id="IPR001005">
    <property type="entry name" value="SANT/Myb"/>
</dbReference>
<feature type="compositionally biased region" description="Basic residues" evidence="7">
    <location>
        <begin position="208"/>
        <end position="222"/>
    </location>
</feature>
<dbReference type="PROSITE" id="PS51294">
    <property type="entry name" value="HTH_MYB"/>
    <property type="match status" value="2"/>
</dbReference>
<dbReference type="GO" id="GO:0005634">
    <property type="term" value="C:nucleus"/>
    <property type="evidence" value="ECO:0007669"/>
    <property type="project" value="UniProtKB-SubCell"/>
</dbReference>
<evidence type="ECO:0000256" key="6">
    <source>
        <dbReference type="ARBA" id="ARBA00023242"/>
    </source>
</evidence>
<evidence type="ECO:0000256" key="7">
    <source>
        <dbReference type="SAM" id="MobiDB-lite"/>
    </source>
</evidence>
<dbReference type="SUPFAM" id="SSF46689">
    <property type="entry name" value="Homeodomain-like"/>
    <property type="match status" value="1"/>
</dbReference>
<feature type="region of interest" description="Disordered" evidence="7">
    <location>
        <begin position="515"/>
        <end position="534"/>
    </location>
</feature>
<feature type="domain" description="HTH myb-type" evidence="9">
    <location>
        <begin position="82"/>
        <end position="132"/>
    </location>
</feature>
<evidence type="ECO:0000256" key="1">
    <source>
        <dbReference type="ARBA" id="ARBA00004123"/>
    </source>
</evidence>
<dbReference type="GO" id="GO:0000981">
    <property type="term" value="F:DNA-binding transcription factor activity, RNA polymerase II-specific"/>
    <property type="evidence" value="ECO:0007669"/>
    <property type="project" value="TreeGrafter"/>
</dbReference>
<feature type="compositionally biased region" description="Low complexity" evidence="7">
    <location>
        <begin position="258"/>
        <end position="274"/>
    </location>
</feature>
<dbReference type="FunFam" id="1.10.10.60:FF:000060">
    <property type="entry name" value="MYB transcription factor"/>
    <property type="match status" value="1"/>
</dbReference>
<feature type="compositionally biased region" description="Low complexity" evidence="7">
    <location>
        <begin position="522"/>
        <end position="531"/>
    </location>
</feature>
<dbReference type="InterPro" id="IPR009057">
    <property type="entry name" value="Homeodomain-like_sf"/>
</dbReference>
<dbReference type="EMBL" id="BMAR01000007">
    <property type="protein sequence ID" value="GFR44219.1"/>
    <property type="molecule type" value="Genomic_DNA"/>
</dbReference>
<feature type="compositionally biased region" description="Low complexity" evidence="7">
    <location>
        <begin position="290"/>
        <end position="303"/>
    </location>
</feature>
<feature type="region of interest" description="Disordered" evidence="7">
    <location>
        <begin position="258"/>
        <end position="492"/>
    </location>
</feature>
<feature type="compositionally biased region" description="Low complexity" evidence="7">
    <location>
        <begin position="669"/>
        <end position="703"/>
    </location>
</feature>
<keyword evidence="6" id="KW-0539">Nucleus</keyword>
<name>A0AAD3DLT8_9CHLO</name>
<feature type="compositionally biased region" description="Polar residues" evidence="7">
    <location>
        <begin position="366"/>
        <end position="375"/>
    </location>
</feature>
<evidence type="ECO:0000259" key="9">
    <source>
        <dbReference type="PROSITE" id="PS51294"/>
    </source>
</evidence>
<dbReference type="Pfam" id="PF00249">
    <property type="entry name" value="Myb_DNA-binding"/>
    <property type="match status" value="2"/>
</dbReference>
<feature type="compositionally biased region" description="Acidic residues" evidence="7">
    <location>
        <begin position="185"/>
        <end position="204"/>
    </location>
</feature>
<evidence type="ECO:0000256" key="2">
    <source>
        <dbReference type="ARBA" id="ARBA00022737"/>
    </source>
</evidence>
<feature type="compositionally biased region" description="Basic and acidic residues" evidence="7">
    <location>
        <begin position="27"/>
        <end position="36"/>
    </location>
</feature>
<dbReference type="PROSITE" id="PS50090">
    <property type="entry name" value="MYB_LIKE"/>
    <property type="match status" value="2"/>
</dbReference>
<feature type="compositionally biased region" description="Low complexity" evidence="7">
    <location>
        <begin position="422"/>
        <end position="481"/>
    </location>
</feature>
<evidence type="ECO:0000256" key="3">
    <source>
        <dbReference type="ARBA" id="ARBA00023015"/>
    </source>
</evidence>
<protein>
    <submittedName>
        <fullName evidence="10">Uncharacterized protein</fullName>
    </submittedName>
</protein>
<feature type="region of interest" description="Disordered" evidence="7">
    <location>
        <begin position="181"/>
        <end position="236"/>
    </location>
</feature>
<keyword evidence="5" id="KW-0804">Transcription</keyword>
<dbReference type="GO" id="GO:0000978">
    <property type="term" value="F:RNA polymerase II cis-regulatory region sequence-specific DNA binding"/>
    <property type="evidence" value="ECO:0007669"/>
    <property type="project" value="TreeGrafter"/>
</dbReference>
<keyword evidence="2" id="KW-0677">Repeat</keyword>
<feature type="domain" description="Myb-like" evidence="8">
    <location>
        <begin position="78"/>
        <end position="128"/>
    </location>
</feature>
<evidence type="ECO:0000313" key="10">
    <source>
        <dbReference type="EMBL" id="GFR44219.1"/>
    </source>
</evidence>
<reference evidence="10 11" key="1">
    <citation type="journal article" date="2021" name="Sci. Rep.">
        <title>Genome sequencing of the multicellular alga Astrephomene provides insights into convergent evolution of germ-soma differentiation.</title>
        <authorList>
            <person name="Yamashita S."/>
            <person name="Yamamoto K."/>
            <person name="Matsuzaki R."/>
            <person name="Suzuki S."/>
            <person name="Yamaguchi H."/>
            <person name="Hirooka S."/>
            <person name="Minakuchi Y."/>
            <person name="Miyagishima S."/>
            <person name="Kawachi M."/>
            <person name="Toyoda A."/>
            <person name="Nozaki H."/>
        </authorList>
    </citation>
    <scope>NUCLEOTIDE SEQUENCE [LARGE SCALE GENOMIC DNA]</scope>
    <source>
        <strain evidence="10 11">NIES-4017</strain>
    </source>
</reference>
<accession>A0AAD3DLT8</accession>